<feature type="transmembrane region" description="Helical" evidence="2">
    <location>
        <begin position="604"/>
        <end position="622"/>
    </location>
</feature>
<keyword evidence="2" id="KW-0472">Membrane</keyword>
<feature type="transmembrane region" description="Helical" evidence="2">
    <location>
        <begin position="740"/>
        <end position="758"/>
    </location>
</feature>
<accession>A0A7M4DKN0</accession>
<gene>
    <name evidence="3" type="ORF">HALOF300_02693</name>
</gene>
<feature type="transmembrane region" description="Helical" evidence="2">
    <location>
        <begin position="629"/>
        <end position="649"/>
    </location>
</feature>
<dbReference type="EMBL" id="CACRYJ010000036">
    <property type="protein sequence ID" value="VZO37721.1"/>
    <property type="molecule type" value="Genomic_DNA"/>
</dbReference>
<feature type="transmembrane region" description="Helical" evidence="2">
    <location>
        <begin position="475"/>
        <end position="496"/>
    </location>
</feature>
<feature type="transmembrane region" description="Helical" evidence="2">
    <location>
        <begin position="508"/>
        <end position="531"/>
    </location>
</feature>
<evidence type="ECO:0000313" key="4">
    <source>
        <dbReference type="Proteomes" id="UP000419743"/>
    </source>
</evidence>
<feature type="transmembrane region" description="Helical" evidence="2">
    <location>
        <begin position="448"/>
        <end position="469"/>
    </location>
</feature>
<feature type="transmembrane region" description="Helical" evidence="2">
    <location>
        <begin position="577"/>
        <end position="598"/>
    </location>
</feature>
<feature type="compositionally biased region" description="Basic residues" evidence="1">
    <location>
        <begin position="816"/>
        <end position="827"/>
    </location>
</feature>
<protein>
    <recommendedName>
        <fullName evidence="5">Alkaline phosphatase family protein</fullName>
    </recommendedName>
</protein>
<keyword evidence="2" id="KW-0812">Transmembrane</keyword>
<keyword evidence="2" id="KW-1133">Transmembrane helix</keyword>
<keyword evidence="4" id="KW-1185">Reference proteome</keyword>
<reference evidence="3 4" key="1">
    <citation type="submission" date="2019-11" db="EMBL/GenBank/DDBJ databases">
        <authorList>
            <person name="Criscuolo A."/>
        </authorList>
    </citation>
    <scope>NUCLEOTIDE SEQUENCE [LARGE SCALE GENOMIC DNA]</scope>
    <source>
        <strain evidence="3">CIP111667</strain>
    </source>
</reference>
<evidence type="ECO:0000256" key="1">
    <source>
        <dbReference type="SAM" id="MobiDB-lite"/>
    </source>
</evidence>
<proteinExistence type="predicted"/>
<organism evidence="3 4">
    <name type="scientific">Occultella aeris</name>
    <dbReference type="NCBI Taxonomy" id="2761496"/>
    <lineage>
        <taxon>Bacteria</taxon>
        <taxon>Bacillati</taxon>
        <taxon>Actinomycetota</taxon>
        <taxon>Actinomycetes</taxon>
        <taxon>Micrococcales</taxon>
        <taxon>Ruaniaceae</taxon>
        <taxon>Occultella</taxon>
    </lineage>
</organism>
<evidence type="ECO:0008006" key="5">
    <source>
        <dbReference type="Google" id="ProtNLM"/>
    </source>
</evidence>
<comment type="caution">
    <text evidence="3">The sequence shown here is derived from an EMBL/GenBank/DDBJ whole genome shotgun (WGS) entry which is preliminary data.</text>
</comment>
<dbReference type="Proteomes" id="UP000419743">
    <property type="component" value="Unassembled WGS sequence"/>
</dbReference>
<evidence type="ECO:0000256" key="2">
    <source>
        <dbReference type="SAM" id="Phobius"/>
    </source>
</evidence>
<sequence>MTSSTPNPAAATTRAPSARTVARLWRALVVALSAVVLLMLTPPSVAGATPDGAASPSRVAAASGGVTGAVEPSLAGGQPRDVDPDRPVVVIGVAGLAWADVTPMTPALWSLSQDSVGSLVVRSVRTSSCPADGWLAISAGTRAADTSGPCRDLLEPDPDGSVPGWADYQAAAAEENFDARLGLLGDATVGTQTPATSIGPGAAIALADAAGQTADHMRRPTGAQEWTVQTTIALERSRLVVIDAGEVQDAPGPVTTQQYHDNQVQVADEHVAAIIQGIRDSGTDPVIVLSGISDSGSGPGLRVLAISGADQEPALLTSSSTRQDGYVLATDQQATITGLLGITAAIPSGVTIGAPARALPDSSTAAQRIEVLLDDELHAQAVRPLVASYYLILVILNLALFAAVALGLKRPAATRIRAFLARRFPRRRGRPDENLVVARSGVLRLLRVVALSIGALPVSSFLANLLPWWRSTPPALGLAVITLGWVALIVAIALVGPWRRRVLGPATWVAAVTAGVLTVDVVTGATLQISAVMGVPTLVAGRFYGMNNTSFSLFTVSTLLVTVAIANPLVRAGRRKLAGVIVLAIGVFAAAIDGAPGIGADFGGPPALLPAYGLLALMAAGIRLTWKRVLGVLAVAAAATIGLAFIDWLRPADDRTHLGRFFQTVLDGGLWPVIARKLDQNITILFGNRPLTILAICGVLTVVFVLARPIRGAITSPGGGGYDWLSAGTPISRMGRDAPMLPPGIIAIGVALGLGLVVNDSGIAIPAIGVSVTVPLLLAACATWMLALEPADLIRANQEPGEPVRTAAAPPAQPVRRVRVPRRGRPG</sequence>
<feature type="transmembrane region" description="Helical" evidence="2">
    <location>
        <begin position="551"/>
        <end position="570"/>
    </location>
</feature>
<evidence type="ECO:0000313" key="3">
    <source>
        <dbReference type="EMBL" id="VZO37721.1"/>
    </source>
</evidence>
<feature type="transmembrane region" description="Helical" evidence="2">
    <location>
        <begin position="690"/>
        <end position="707"/>
    </location>
</feature>
<dbReference type="AlphaFoldDB" id="A0A7M4DKN0"/>
<name>A0A7M4DKN0_9MICO</name>
<feature type="transmembrane region" description="Helical" evidence="2">
    <location>
        <begin position="764"/>
        <end position="788"/>
    </location>
</feature>
<feature type="transmembrane region" description="Helical" evidence="2">
    <location>
        <begin position="387"/>
        <end position="408"/>
    </location>
</feature>
<feature type="region of interest" description="Disordered" evidence="1">
    <location>
        <begin position="801"/>
        <end position="827"/>
    </location>
</feature>
<dbReference type="RefSeq" id="WP_156741427.1">
    <property type="nucleotide sequence ID" value="NZ_CACRYJ010000036.1"/>
</dbReference>